<accession>A0ABV5CAS1</accession>
<evidence type="ECO:0000259" key="1">
    <source>
        <dbReference type="Pfam" id="PF03190"/>
    </source>
</evidence>
<comment type="caution">
    <text evidence="2">The sequence shown here is derived from an EMBL/GenBank/DDBJ whole genome shotgun (WGS) entry which is preliminary data.</text>
</comment>
<dbReference type="InterPro" id="IPR004879">
    <property type="entry name" value="Ssp411-like_TRX"/>
</dbReference>
<dbReference type="SUPFAM" id="SSF52833">
    <property type="entry name" value="Thioredoxin-like"/>
    <property type="match status" value="1"/>
</dbReference>
<dbReference type="PANTHER" id="PTHR42899">
    <property type="entry name" value="SPERMATOGENESIS-ASSOCIATED PROTEIN 20"/>
    <property type="match status" value="1"/>
</dbReference>
<dbReference type="EMBL" id="JBBVGT010000002">
    <property type="protein sequence ID" value="MFB5944641.1"/>
    <property type="molecule type" value="Genomic_DNA"/>
</dbReference>
<proteinExistence type="predicted"/>
<dbReference type="PIRSF" id="PIRSF006402">
    <property type="entry name" value="UCP006402_thioredoxin"/>
    <property type="match status" value="1"/>
</dbReference>
<dbReference type="InterPro" id="IPR012341">
    <property type="entry name" value="6hp_glycosidase-like_sf"/>
</dbReference>
<dbReference type="RefSeq" id="WP_375556204.1">
    <property type="nucleotide sequence ID" value="NZ_JBBVGT010000002.1"/>
</dbReference>
<dbReference type="Pfam" id="PF03190">
    <property type="entry name" value="Thioredox_DsbH"/>
    <property type="match status" value="1"/>
</dbReference>
<dbReference type="Gene3D" id="3.40.30.10">
    <property type="entry name" value="Glutaredoxin"/>
    <property type="match status" value="1"/>
</dbReference>
<reference evidence="2 3" key="1">
    <citation type="submission" date="2024-04" db="EMBL/GenBank/DDBJ databases">
        <title>Albibacterium profundi sp. nov., isolated from sediment of the Challenger Deep of Mariana Trench.</title>
        <authorList>
            <person name="Wang Y."/>
        </authorList>
    </citation>
    <scope>NUCLEOTIDE SEQUENCE [LARGE SCALE GENOMIC DNA]</scope>
    <source>
        <strain evidence="2 3">RHL897</strain>
    </source>
</reference>
<dbReference type="InterPro" id="IPR036249">
    <property type="entry name" value="Thioredoxin-like_sf"/>
</dbReference>
<gene>
    <name evidence="2" type="ORF">WKR92_02225</name>
</gene>
<name>A0ABV5CAS1_9SPHI</name>
<dbReference type="SUPFAM" id="SSF48208">
    <property type="entry name" value="Six-hairpin glycosidases"/>
    <property type="match status" value="1"/>
</dbReference>
<organism evidence="2 3">
    <name type="scientific">Albibacterium profundi</name>
    <dbReference type="NCBI Taxonomy" id="3134906"/>
    <lineage>
        <taxon>Bacteria</taxon>
        <taxon>Pseudomonadati</taxon>
        <taxon>Bacteroidota</taxon>
        <taxon>Sphingobacteriia</taxon>
        <taxon>Sphingobacteriales</taxon>
        <taxon>Sphingobacteriaceae</taxon>
        <taxon>Albibacterium</taxon>
    </lineage>
</organism>
<dbReference type="InterPro" id="IPR008928">
    <property type="entry name" value="6-hairpin_glycosidase_sf"/>
</dbReference>
<dbReference type="PANTHER" id="PTHR42899:SF1">
    <property type="entry name" value="SPERMATOGENESIS-ASSOCIATED PROTEIN 20"/>
    <property type="match status" value="1"/>
</dbReference>
<sequence length="675" mass="78090">MKYMPNRLQHESSPYLKQHQNNPVDWFPWGKEALQKAESENKLIIVSIGYAACHWCHVMERESFENNEVAKVMNDHFIAVKVDREERPDIDHIYMTAVQLMKGQGGWPLNVICLPDGRPIYGGTYFRPEDWVNILIQLNETWLQKPDVAYDYAERLTEGIVRSDLIPHHEIDEPFQLQMLTDMVDDWKNSFDAKHGGNRRVPKFPIPNNWLFLLRYGFHTQDNTVLEHVHFTLKKIASGGIYDHVGGGFARYSVDAEWHIPHFEKMLYDNALLVSLYCEAYLHKQDPQYKRVVFETLAWVQREMMHPSGGFYSSLDADSDGVEGKYYCFTQDEIVEALGEDAMLFIQYFQITEEGNWQEMHSNVLKTAVDADILAQEAGFTADEWEVYLAEVKKKLYAFREKRNRPALDNKVLCAWNSMVIRAFTGAYRTFNKQEFLDVAVSCDQFIKENLLDGEGNLLRQPEHHGRQVLGFLDDYAFYIDALIGLYEATFNVEYLNRAKGLTNRVLSDFRQEGDTVFRYSSKKAEQLIAEKREIMDDVIPSSNSVFVTQLFKLGLFFDEDKYRSMAMQTLINVFPQIKTYPSAFSNWAMLVLNEVVGVNEIAITGPESNTYRRELDRTYLPNKITLGGMNENLPLLKNRIGESTRVYVCKNKSCSLPVDTIPAALNLIFNPEIQ</sequence>
<dbReference type="CDD" id="cd02955">
    <property type="entry name" value="SSP411"/>
    <property type="match status" value="1"/>
</dbReference>
<protein>
    <submittedName>
        <fullName evidence="2">Thioredoxin domain-containing protein</fullName>
    </submittedName>
</protein>
<feature type="domain" description="Spermatogenesis-associated protein 20-like TRX" evidence="1">
    <location>
        <begin position="5"/>
        <end position="158"/>
    </location>
</feature>
<dbReference type="InterPro" id="IPR024705">
    <property type="entry name" value="Ssp411"/>
</dbReference>
<dbReference type="Gene3D" id="1.50.10.10">
    <property type="match status" value="1"/>
</dbReference>
<keyword evidence="3" id="KW-1185">Reference proteome</keyword>
<evidence type="ECO:0000313" key="2">
    <source>
        <dbReference type="EMBL" id="MFB5944641.1"/>
    </source>
</evidence>
<evidence type="ECO:0000313" key="3">
    <source>
        <dbReference type="Proteomes" id="UP001580928"/>
    </source>
</evidence>
<dbReference type="Proteomes" id="UP001580928">
    <property type="component" value="Unassembled WGS sequence"/>
</dbReference>